<keyword evidence="5" id="KW-0863">Zinc-finger</keyword>
<gene>
    <name evidence="9" type="ORF">DPMN_063208</name>
</gene>
<reference evidence="9" key="1">
    <citation type="journal article" date="2019" name="bioRxiv">
        <title>The Genome of the Zebra Mussel, Dreissena polymorpha: A Resource for Invasive Species Research.</title>
        <authorList>
            <person name="McCartney M.A."/>
            <person name="Auch B."/>
            <person name="Kono T."/>
            <person name="Mallez S."/>
            <person name="Zhang Y."/>
            <person name="Obille A."/>
            <person name="Becker A."/>
            <person name="Abrahante J.E."/>
            <person name="Garbe J."/>
            <person name="Badalamenti J.P."/>
            <person name="Herman A."/>
            <person name="Mangelson H."/>
            <person name="Liachko I."/>
            <person name="Sullivan S."/>
            <person name="Sone E.D."/>
            <person name="Koren S."/>
            <person name="Silverstein K.A.T."/>
            <person name="Beckman K.B."/>
            <person name="Gohl D.M."/>
        </authorList>
    </citation>
    <scope>NUCLEOTIDE SEQUENCE</scope>
    <source>
        <strain evidence="9">Duluth1</strain>
        <tissue evidence="9">Whole animal</tissue>
    </source>
</reference>
<dbReference type="Pfam" id="PF00643">
    <property type="entry name" value="zf-B_box"/>
    <property type="match status" value="1"/>
</dbReference>
<sequence>MADPKYAKLPGIDLNSPDVYETSDLPESEQNIPTVEQEEPNEDIEKVVLDSDAAFKKFKGKGVDGKDIDFSDKISAGRRTGYDAAVEYELGDEGTGKIETPQQKFQRLQHEIRELTEEVNKIKENVKSEAGDDKLSPVAMGKQLGYLQHQLTDLHLEKVLGPDVSVDLSDPQGALQKRLLTQLESFKPGQKTKGGAKEGVTSGDHVTYELFYRPEQAHFSRNAKLASLEERMERLEAALGNTSQDKLGLLTSDTDNKSLVGAVAVVNSKLSLLEPTNIEQVEVRLHSVLQKLDKIAEKKTAQESGETQSKISELYTVVKKWEATADVLPKVVDRLSALKDLHEQVLQFSQDLAYLDTTQQEIQSSLKSHGDMFKKLEAVLNENLSTIKNNCASVESRVAALKCVTLHGQLFGKHVTYGRGDTSKWPASKEVQDFLLKCDLHEDKHLEMYCNDHSQLCCTNCAFLNHRRCTKVTLISESARGPLPDSQQLSRKIQTILEEVKKLEDHWKPTC</sequence>
<keyword evidence="3" id="KW-0963">Cytoplasm</keyword>
<dbReference type="EMBL" id="JAIWYP010000013">
    <property type="protein sequence ID" value="KAH3720311.1"/>
    <property type="molecule type" value="Genomic_DNA"/>
</dbReference>
<feature type="coiled-coil region" evidence="6">
    <location>
        <begin position="98"/>
        <end position="132"/>
    </location>
</feature>
<dbReference type="PANTHER" id="PTHR15346">
    <property type="entry name" value="DYNACTIN SUBUNIT"/>
    <property type="match status" value="1"/>
</dbReference>
<dbReference type="Pfam" id="PF04912">
    <property type="entry name" value="Dynamitin"/>
    <property type="match status" value="1"/>
</dbReference>
<dbReference type="AlphaFoldDB" id="A0A9D4CA30"/>
<evidence type="ECO:0000313" key="9">
    <source>
        <dbReference type="EMBL" id="KAH3720311.1"/>
    </source>
</evidence>
<accession>A0A9D4CA30</accession>
<proteinExistence type="inferred from homology"/>
<dbReference type="PROSITE" id="PS50119">
    <property type="entry name" value="ZF_BBOX"/>
    <property type="match status" value="1"/>
</dbReference>
<dbReference type="Proteomes" id="UP000828390">
    <property type="component" value="Unassembled WGS sequence"/>
</dbReference>
<evidence type="ECO:0000256" key="2">
    <source>
        <dbReference type="ARBA" id="ARBA00006176"/>
    </source>
</evidence>
<keyword evidence="4" id="KW-0243">Dynein</keyword>
<reference evidence="9" key="2">
    <citation type="submission" date="2020-11" db="EMBL/GenBank/DDBJ databases">
        <authorList>
            <person name="McCartney M.A."/>
            <person name="Auch B."/>
            <person name="Kono T."/>
            <person name="Mallez S."/>
            <person name="Becker A."/>
            <person name="Gohl D.M."/>
            <person name="Silverstein K.A.T."/>
            <person name="Koren S."/>
            <person name="Bechman K.B."/>
            <person name="Herman A."/>
            <person name="Abrahante J.E."/>
            <person name="Garbe J."/>
        </authorList>
    </citation>
    <scope>NUCLEOTIDE SEQUENCE</scope>
    <source>
        <strain evidence="9">Duluth1</strain>
        <tissue evidence="9">Whole animal</tissue>
    </source>
</reference>
<keyword evidence="5" id="KW-0479">Metal-binding</keyword>
<evidence type="ECO:0000256" key="1">
    <source>
        <dbReference type="ARBA" id="ARBA00004496"/>
    </source>
</evidence>
<dbReference type="GO" id="GO:0005737">
    <property type="term" value="C:cytoplasm"/>
    <property type="evidence" value="ECO:0007669"/>
    <property type="project" value="UniProtKB-SubCell"/>
</dbReference>
<dbReference type="InterPro" id="IPR000315">
    <property type="entry name" value="Znf_B-box"/>
</dbReference>
<evidence type="ECO:0000256" key="5">
    <source>
        <dbReference type="PROSITE-ProRule" id="PRU00024"/>
    </source>
</evidence>
<keyword evidence="5" id="KW-0862">Zinc</keyword>
<dbReference type="CDD" id="cd19756">
    <property type="entry name" value="Bbox2"/>
    <property type="match status" value="1"/>
</dbReference>
<keyword evidence="6" id="KW-0175">Coiled coil</keyword>
<evidence type="ECO:0000256" key="3">
    <source>
        <dbReference type="ARBA" id="ARBA00022490"/>
    </source>
</evidence>
<dbReference type="GO" id="GO:0007017">
    <property type="term" value="P:microtubule-based process"/>
    <property type="evidence" value="ECO:0007669"/>
    <property type="project" value="InterPro"/>
</dbReference>
<feature type="region of interest" description="Disordered" evidence="7">
    <location>
        <begin position="1"/>
        <end position="43"/>
    </location>
</feature>
<feature type="domain" description="B box-type" evidence="8">
    <location>
        <begin position="433"/>
        <end position="474"/>
    </location>
</feature>
<dbReference type="InterPro" id="IPR028133">
    <property type="entry name" value="Dynamitin"/>
</dbReference>
<comment type="caution">
    <text evidence="9">The sequence shown here is derived from an EMBL/GenBank/DDBJ whole genome shotgun (WGS) entry which is preliminary data.</text>
</comment>
<evidence type="ECO:0000256" key="7">
    <source>
        <dbReference type="SAM" id="MobiDB-lite"/>
    </source>
</evidence>
<dbReference type="SUPFAM" id="SSF57845">
    <property type="entry name" value="B-box zinc-binding domain"/>
    <property type="match status" value="1"/>
</dbReference>
<evidence type="ECO:0000313" key="10">
    <source>
        <dbReference type="Proteomes" id="UP000828390"/>
    </source>
</evidence>
<protein>
    <recommendedName>
        <fullName evidence="8">B box-type domain-containing protein</fullName>
    </recommendedName>
</protein>
<evidence type="ECO:0000259" key="8">
    <source>
        <dbReference type="PROSITE" id="PS50119"/>
    </source>
</evidence>
<dbReference type="GO" id="GO:0008270">
    <property type="term" value="F:zinc ion binding"/>
    <property type="evidence" value="ECO:0007669"/>
    <property type="project" value="UniProtKB-KW"/>
</dbReference>
<dbReference type="GO" id="GO:0030286">
    <property type="term" value="C:dynein complex"/>
    <property type="evidence" value="ECO:0007669"/>
    <property type="project" value="UniProtKB-KW"/>
</dbReference>
<organism evidence="9 10">
    <name type="scientific">Dreissena polymorpha</name>
    <name type="common">Zebra mussel</name>
    <name type="synonym">Mytilus polymorpha</name>
    <dbReference type="NCBI Taxonomy" id="45954"/>
    <lineage>
        <taxon>Eukaryota</taxon>
        <taxon>Metazoa</taxon>
        <taxon>Spiralia</taxon>
        <taxon>Lophotrochozoa</taxon>
        <taxon>Mollusca</taxon>
        <taxon>Bivalvia</taxon>
        <taxon>Autobranchia</taxon>
        <taxon>Heteroconchia</taxon>
        <taxon>Euheterodonta</taxon>
        <taxon>Imparidentia</taxon>
        <taxon>Neoheterodontei</taxon>
        <taxon>Myida</taxon>
        <taxon>Dreissenoidea</taxon>
        <taxon>Dreissenidae</taxon>
        <taxon>Dreissena</taxon>
    </lineage>
</organism>
<comment type="subcellular location">
    <subcellularLocation>
        <location evidence="1">Cytoplasm</location>
    </subcellularLocation>
</comment>
<keyword evidence="10" id="KW-1185">Reference proteome</keyword>
<comment type="similarity">
    <text evidence="2">Belongs to the dynactin subunit 2 family.</text>
</comment>
<name>A0A9D4CA30_DREPO</name>
<dbReference type="Gene3D" id="3.30.160.60">
    <property type="entry name" value="Classic Zinc Finger"/>
    <property type="match status" value="1"/>
</dbReference>
<evidence type="ECO:0000256" key="4">
    <source>
        <dbReference type="ARBA" id="ARBA00023017"/>
    </source>
</evidence>
<dbReference type="GO" id="GO:0005869">
    <property type="term" value="C:dynactin complex"/>
    <property type="evidence" value="ECO:0007669"/>
    <property type="project" value="InterPro"/>
</dbReference>
<evidence type="ECO:0000256" key="6">
    <source>
        <dbReference type="SAM" id="Coils"/>
    </source>
</evidence>